<keyword evidence="3" id="KW-0804">Transcription</keyword>
<dbReference type="AlphaFoldDB" id="U5EBI0"/>
<dbReference type="Gene3D" id="1.10.357.10">
    <property type="entry name" value="Tetracycline Repressor, domain 2"/>
    <property type="match status" value="1"/>
</dbReference>
<dbReference type="SUPFAM" id="SSF46689">
    <property type="entry name" value="Homeodomain-like"/>
    <property type="match status" value="1"/>
</dbReference>
<evidence type="ECO:0000256" key="2">
    <source>
        <dbReference type="ARBA" id="ARBA00023125"/>
    </source>
</evidence>
<evidence type="ECO:0000256" key="3">
    <source>
        <dbReference type="ARBA" id="ARBA00023163"/>
    </source>
</evidence>
<dbReference type="Gene3D" id="1.10.10.60">
    <property type="entry name" value="Homeodomain-like"/>
    <property type="match status" value="1"/>
</dbReference>
<evidence type="ECO:0000256" key="4">
    <source>
        <dbReference type="PROSITE-ProRule" id="PRU00335"/>
    </source>
</evidence>
<sequence>MLDSTPPISADRTTDPAAPPARQTPGLRERKKQQTRAAIVDIGLSLCDTQGFDATTVEQIAAGADVSPRTVNRYFPMKEDIVLAPIDDFGISVASALARQPRTGNELRALCGAYLHVVDAEADADGVRFLRQFLQMQRIMRTSQAVNARALEYAEKKNVAVCAELAERMGTGAEDFSVRLVAGTWQMLCHLSLVGVEDALLSSTPQAAAQVTRTAILRAYHELRRICGAPPDTDTPTPGTPTGQ</sequence>
<dbReference type="STRING" id="1824.SAMN05444423_103207"/>
<accession>U5EBI0</accession>
<dbReference type="GO" id="GO:0000976">
    <property type="term" value="F:transcription cis-regulatory region binding"/>
    <property type="evidence" value="ECO:0007669"/>
    <property type="project" value="TreeGrafter"/>
</dbReference>
<reference evidence="7 8" key="1">
    <citation type="journal article" date="2014" name="BMC Genomics">
        <title>Genome based analysis of type-I polyketide synthase and nonribosomal peptide synthetase gene clusters in seven strains of five representative Nocardia species.</title>
        <authorList>
            <person name="Komaki H."/>
            <person name="Ichikawa N."/>
            <person name="Hosoyama A."/>
            <person name="Takahashi-Nakaguchi A."/>
            <person name="Matsuzawa T."/>
            <person name="Suzuki K."/>
            <person name="Fujita N."/>
            <person name="Gonoi T."/>
        </authorList>
    </citation>
    <scope>NUCLEOTIDE SEQUENCE [LARGE SCALE GENOMIC DNA]</scope>
    <source>
        <strain evidence="7 8">NBRC 15531</strain>
    </source>
</reference>
<feature type="domain" description="HTH tetR-type" evidence="6">
    <location>
        <begin position="33"/>
        <end position="93"/>
    </location>
</feature>
<dbReference type="GeneID" id="91519961"/>
<dbReference type="InterPro" id="IPR009057">
    <property type="entry name" value="Homeodomain-like_sf"/>
</dbReference>
<name>U5EBI0_NOCAS</name>
<dbReference type="Proteomes" id="UP000017048">
    <property type="component" value="Unassembled WGS sequence"/>
</dbReference>
<feature type="region of interest" description="Disordered" evidence="5">
    <location>
        <begin position="1"/>
        <end position="33"/>
    </location>
</feature>
<keyword evidence="1" id="KW-0805">Transcription regulation</keyword>
<protein>
    <recommendedName>
        <fullName evidence="6">HTH tetR-type domain-containing protein</fullName>
    </recommendedName>
</protein>
<feature type="DNA-binding region" description="H-T-H motif" evidence="4">
    <location>
        <begin position="56"/>
        <end position="75"/>
    </location>
</feature>
<dbReference type="RefSeq" id="WP_019045212.1">
    <property type="nucleotide sequence ID" value="NZ_BAFO02000035.1"/>
</dbReference>
<evidence type="ECO:0000256" key="1">
    <source>
        <dbReference type="ARBA" id="ARBA00023015"/>
    </source>
</evidence>
<gene>
    <name evidence="7" type="ORF">NCAST_35_00040</name>
</gene>
<dbReference type="InterPro" id="IPR050109">
    <property type="entry name" value="HTH-type_TetR-like_transc_reg"/>
</dbReference>
<keyword evidence="8" id="KW-1185">Reference proteome</keyword>
<evidence type="ECO:0000259" key="6">
    <source>
        <dbReference type="PROSITE" id="PS50977"/>
    </source>
</evidence>
<evidence type="ECO:0000313" key="8">
    <source>
        <dbReference type="Proteomes" id="UP000017048"/>
    </source>
</evidence>
<dbReference type="GO" id="GO:0003700">
    <property type="term" value="F:DNA-binding transcription factor activity"/>
    <property type="evidence" value="ECO:0007669"/>
    <property type="project" value="TreeGrafter"/>
</dbReference>
<proteinExistence type="predicted"/>
<dbReference type="Pfam" id="PF00440">
    <property type="entry name" value="TetR_N"/>
    <property type="match status" value="1"/>
</dbReference>
<comment type="caution">
    <text evidence="7">The sequence shown here is derived from an EMBL/GenBank/DDBJ whole genome shotgun (WGS) entry which is preliminary data.</text>
</comment>
<dbReference type="PANTHER" id="PTHR30055">
    <property type="entry name" value="HTH-TYPE TRANSCRIPTIONAL REGULATOR RUTR"/>
    <property type="match status" value="1"/>
</dbReference>
<dbReference type="InterPro" id="IPR001647">
    <property type="entry name" value="HTH_TetR"/>
</dbReference>
<evidence type="ECO:0000313" key="7">
    <source>
        <dbReference type="EMBL" id="GAD87482.1"/>
    </source>
</evidence>
<organism evidence="7 8">
    <name type="scientific">Nocardia asteroides NBRC 15531</name>
    <dbReference type="NCBI Taxonomy" id="1110697"/>
    <lineage>
        <taxon>Bacteria</taxon>
        <taxon>Bacillati</taxon>
        <taxon>Actinomycetota</taxon>
        <taxon>Actinomycetes</taxon>
        <taxon>Mycobacteriales</taxon>
        <taxon>Nocardiaceae</taxon>
        <taxon>Nocardia</taxon>
    </lineage>
</organism>
<dbReference type="EMBL" id="BAFO02000035">
    <property type="protein sequence ID" value="GAD87482.1"/>
    <property type="molecule type" value="Genomic_DNA"/>
</dbReference>
<evidence type="ECO:0000256" key="5">
    <source>
        <dbReference type="SAM" id="MobiDB-lite"/>
    </source>
</evidence>
<dbReference type="PANTHER" id="PTHR30055:SF234">
    <property type="entry name" value="HTH-TYPE TRANSCRIPTIONAL REGULATOR BETI"/>
    <property type="match status" value="1"/>
</dbReference>
<dbReference type="PROSITE" id="PS50977">
    <property type="entry name" value="HTH_TETR_2"/>
    <property type="match status" value="1"/>
</dbReference>
<dbReference type="eggNOG" id="COG1309">
    <property type="taxonomic scope" value="Bacteria"/>
</dbReference>
<keyword evidence="2 4" id="KW-0238">DNA-binding</keyword>